<dbReference type="Proteomes" id="UP001055811">
    <property type="component" value="Linkage Group LG07"/>
</dbReference>
<reference evidence="2" key="1">
    <citation type="journal article" date="2022" name="Mol. Ecol. Resour.">
        <title>The genomes of chicory, endive, great burdock and yacon provide insights into Asteraceae palaeo-polyploidization history and plant inulin production.</title>
        <authorList>
            <person name="Fan W."/>
            <person name="Wang S."/>
            <person name="Wang H."/>
            <person name="Wang A."/>
            <person name="Jiang F."/>
            <person name="Liu H."/>
            <person name="Zhao H."/>
            <person name="Xu D."/>
            <person name="Zhang Y."/>
        </authorList>
    </citation>
    <scope>NUCLEOTIDE SEQUENCE [LARGE SCALE GENOMIC DNA]</scope>
    <source>
        <strain evidence="2">cv. Punajuju</strain>
    </source>
</reference>
<evidence type="ECO:0000313" key="2">
    <source>
        <dbReference type="Proteomes" id="UP001055811"/>
    </source>
</evidence>
<sequence length="149" mass="17010">MEFYRCIGVVGGSFLPGLTDHHISEAAAAGYAVLTGENVGYFSHMIMAMQRLNPLLVSQVGRGMELEEILDKLFSDPQLQEARQMAAKQAFHALSSGIIDNVWNLLELHIFLTLVKILNGTYMDPLWKYFFEEEILTLYYLYLEYLCFS</sequence>
<organism evidence="1 2">
    <name type="scientific">Cichorium intybus</name>
    <name type="common">Chicory</name>
    <dbReference type="NCBI Taxonomy" id="13427"/>
    <lineage>
        <taxon>Eukaryota</taxon>
        <taxon>Viridiplantae</taxon>
        <taxon>Streptophyta</taxon>
        <taxon>Embryophyta</taxon>
        <taxon>Tracheophyta</taxon>
        <taxon>Spermatophyta</taxon>
        <taxon>Magnoliopsida</taxon>
        <taxon>eudicotyledons</taxon>
        <taxon>Gunneridae</taxon>
        <taxon>Pentapetalae</taxon>
        <taxon>asterids</taxon>
        <taxon>campanulids</taxon>
        <taxon>Asterales</taxon>
        <taxon>Asteraceae</taxon>
        <taxon>Cichorioideae</taxon>
        <taxon>Cichorieae</taxon>
        <taxon>Cichoriinae</taxon>
        <taxon>Cichorium</taxon>
    </lineage>
</organism>
<evidence type="ECO:0000313" key="1">
    <source>
        <dbReference type="EMBL" id="KAI3709636.1"/>
    </source>
</evidence>
<accession>A0ACB9AIQ6</accession>
<dbReference type="EMBL" id="CM042015">
    <property type="protein sequence ID" value="KAI3709636.1"/>
    <property type="molecule type" value="Genomic_DNA"/>
</dbReference>
<gene>
    <name evidence="1" type="ORF">L2E82_39402</name>
</gene>
<proteinExistence type="predicted"/>
<comment type="caution">
    <text evidence="1">The sequence shown here is derived from an EMBL/GenBank/DDBJ whole genome shotgun (WGS) entry which is preliminary data.</text>
</comment>
<keyword evidence="2" id="KW-1185">Reference proteome</keyword>
<name>A0ACB9AIQ6_CICIN</name>
<reference evidence="1 2" key="2">
    <citation type="journal article" date="2022" name="Mol. Ecol. Resour.">
        <title>The genomes of chicory, endive, great burdock and yacon provide insights into Asteraceae paleo-polyploidization history and plant inulin production.</title>
        <authorList>
            <person name="Fan W."/>
            <person name="Wang S."/>
            <person name="Wang H."/>
            <person name="Wang A."/>
            <person name="Jiang F."/>
            <person name="Liu H."/>
            <person name="Zhao H."/>
            <person name="Xu D."/>
            <person name="Zhang Y."/>
        </authorList>
    </citation>
    <scope>NUCLEOTIDE SEQUENCE [LARGE SCALE GENOMIC DNA]</scope>
    <source>
        <strain evidence="2">cv. Punajuju</strain>
        <tissue evidence="1">Leaves</tissue>
    </source>
</reference>
<protein>
    <submittedName>
        <fullName evidence="1">Uncharacterized protein</fullName>
    </submittedName>
</protein>